<dbReference type="CDD" id="cd01392">
    <property type="entry name" value="HTH_LacI"/>
    <property type="match status" value="1"/>
</dbReference>
<gene>
    <name evidence="5" type="ORF">OG398_02180</name>
</gene>
<evidence type="ECO:0000256" key="1">
    <source>
        <dbReference type="ARBA" id="ARBA00023015"/>
    </source>
</evidence>
<name>A0AAU2VIU9_9ACTN</name>
<evidence type="ECO:0000256" key="3">
    <source>
        <dbReference type="ARBA" id="ARBA00023163"/>
    </source>
</evidence>
<dbReference type="PANTHER" id="PTHR30146:SF153">
    <property type="entry name" value="LACTOSE OPERON REPRESSOR"/>
    <property type="match status" value="1"/>
</dbReference>
<proteinExistence type="predicted"/>
<dbReference type="EMBL" id="CP108313">
    <property type="protein sequence ID" value="WTW67164.1"/>
    <property type="molecule type" value="Genomic_DNA"/>
</dbReference>
<reference evidence="5" key="1">
    <citation type="submission" date="2022-10" db="EMBL/GenBank/DDBJ databases">
        <title>The complete genomes of actinobacterial strains from the NBC collection.</title>
        <authorList>
            <person name="Joergensen T.S."/>
            <person name="Alvarez Arevalo M."/>
            <person name="Sterndorff E.B."/>
            <person name="Faurdal D."/>
            <person name="Vuksanovic O."/>
            <person name="Mourched A.-S."/>
            <person name="Charusanti P."/>
            <person name="Shaw S."/>
            <person name="Blin K."/>
            <person name="Weber T."/>
        </authorList>
    </citation>
    <scope>NUCLEOTIDE SEQUENCE</scope>
    <source>
        <strain evidence="5">NBC_00008</strain>
    </source>
</reference>
<accession>A0AAU2VIU9</accession>
<dbReference type="SMART" id="SM00354">
    <property type="entry name" value="HTH_LACI"/>
    <property type="match status" value="1"/>
</dbReference>
<dbReference type="AlphaFoldDB" id="A0AAU2VIU9"/>
<dbReference type="SUPFAM" id="SSF53822">
    <property type="entry name" value="Periplasmic binding protein-like I"/>
    <property type="match status" value="1"/>
</dbReference>
<dbReference type="PROSITE" id="PS50932">
    <property type="entry name" value="HTH_LACI_2"/>
    <property type="match status" value="1"/>
</dbReference>
<keyword evidence="3" id="KW-0804">Transcription</keyword>
<organism evidence="5">
    <name type="scientific">Streptomyces sp. NBC_00008</name>
    <dbReference type="NCBI Taxonomy" id="2903610"/>
    <lineage>
        <taxon>Bacteria</taxon>
        <taxon>Bacillati</taxon>
        <taxon>Actinomycetota</taxon>
        <taxon>Actinomycetes</taxon>
        <taxon>Kitasatosporales</taxon>
        <taxon>Streptomycetaceae</taxon>
        <taxon>Streptomyces</taxon>
    </lineage>
</organism>
<dbReference type="SUPFAM" id="SSF47413">
    <property type="entry name" value="lambda repressor-like DNA-binding domains"/>
    <property type="match status" value="1"/>
</dbReference>
<keyword evidence="2" id="KW-0238">DNA-binding</keyword>
<keyword evidence="1" id="KW-0805">Transcription regulation</keyword>
<dbReference type="Gene3D" id="1.10.260.40">
    <property type="entry name" value="lambda repressor-like DNA-binding domains"/>
    <property type="match status" value="1"/>
</dbReference>
<dbReference type="InterPro" id="IPR046335">
    <property type="entry name" value="LacI/GalR-like_sensor"/>
</dbReference>
<feature type="domain" description="HTH lacI-type" evidence="4">
    <location>
        <begin position="14"/>
        <end position="70"/>
    </location>
</feature>
<dbReference type="Gene3D" id="3.40.50.2300">
    <property type="match status" value="2"/>
</dbReference>
<dbReference type="Pfam" id="PF13377">
    <property type="entry name" value="Peripla_BP_3"/>
    <property type="match status" value="1"/>
</dbReference>
<protein>
    <submittedName>
        <fullName evidence="5">LacI family transcriptional regulator</fullName>
    </submittedName>
</protein>
<dbReference type="CDD" id="cd06267">
    <property type="entry name" value="PBP1_LacI_sugar_binding-like"/>
    <property type="match status" value="1"/>
</dbReference>
<dbReference type="InterPro" id="IPR028082">
    <property type="entry name" value="Peripla_BP_I"/>
</dbReference>
<dbReference type="GO" id="GO:0000976">
    <property type="term" value="F:transcription cis-regulatory region binding"/>
    <property type="evidence" value="ECO:0007669"/>
    <property type="project" value="TreeGrafter"/>
</dbReference>
<evidence type="ECO:0000259" key="4">
    <source>
        <dbReference type="PROSITE" id="PS50932"/>
    </source>
</evidence>
<evidence type="ECO:0000256" key="2">
    <source>
        <dbReference type="ARBA" id="ARBA00023125"/>
    </source>
</evidence>
<dbReference type="GO" id="GO:0003700">
    <property type="term" value="F:DNA-binding transcription factor activity"/>
    <property type="evidence" value="ECO:0007669"/>
    <property type="project" value="TreeGrafter"/>
</dbReference>
<dbReference type="InterPro" id="IPR000843">
    <property type="entry name" value="HTH_LacI"/>
</dbReference>
<evidence type="ECO:0000313" key="5">
    <source>
        <dbReference type="EMBL" id="WTW67164.1"/>
    </source>
</evidence>
<dbReference type="InterPro" id="IPR010982">
    <property type="entry name" value="Lambda_DNA-bd_dom_sf"/>
</dbReference>
<dbReference type="PANTHER" id="PTHR30146">
    <property type="entry name" value="LACI-RELATED TRANSCRIPTIONAL REPRESSOR"/>
    <property type="match status" value="1"/>
</dbReference>
<sequence>MIQLPEQPAEGPVPTSADVARLAGVSRATVSYVLNNNAAVRISDPTRRRVRDAAAELGYVPHAAARSLRAGHSRMVLLPTGGFPSGPLHHRFLHELESGLRRLDYTVVQYGSLGLDADDAARAWAELRPVAVIAPGSVPLTPQGTAVLRRSGAKAVITLGPQPVAGAHALIMDQRKVGSCAVRHLLERGRRRIGVVMPEEPGLAPFAGPRLAGARQAAAGTARIEPLPLRHDEESAARLAARWRTLGLDAVFAHDDIHAMLLMRALQDAGIEVPGETAVVGADDLMLARLLRPRLSSVRMELATEQPLADLVDRLVRHPGKEPERHDLLRARAVHRDSS</sequence>
<dbReference type="Pfam" id="PF00356">
    <property type="entry name" value="LacI"/>
    <property type="match status" value="1"/>
</dbReference>